<keyword evidence="8" id="KW-1185">Reference proteome</keyword>
<evidence type="ECO:0000259" key="6">
    <source>
        <dbReference type="PROSITE" id="PS50026"/>
    </source>
</evidence>
<proteinExistence type="predicted"/>
<keyword evidence="3" id="KW-1133">Transmembrane helix</keyword>
<feature type="domain" description="EGF-like" evidence="6">
    <location>
        <begin position="40"/>
        <end position="78"/>
    </location>
</feature>
<dbReference type="EMBL" id="JAKZEL010000023">
    <property type="protein sequence ID" value="KAI4531932.1"/>
    <property type="molecule type" value="Genomic_DNA"/>
</dbReference>
<feature type="compositionally biased region" description="Low complexity" evidence="2">
    <location>
        <begin position="851"/>
        <end position="873"/>
    </location>
</feature>
<reference evidence="7" key="1">
    <citation type="submission" date="2022-03" db="EMBL/GenBank/DDBJ databases">
        <title>Genomic analyses of argali, domestic sheep and their hybrids provide insights into chromosomal evolution, heterosis and genetic basis of agronomic traits.</title>
        <authorList>
            <person name="Li M."/>
        </authorList>
    </citation>
    <scope>NUCLEOTIDE SEQUENCE</scope>
    <source>
        <strain evidence="7">CAU-MHL-2022a</strain>
        <tissue evidence="7">Skin</tissue>
    </source>
</reference>
<feature type="domain" description="SEA" evidence="5">
    <location>
        <begin position="968"/>
        <end position="1086"/>
    </location>
</feature>
<dbReference type="PANTHER" id="PTHR37999:SF2">
    <property type="entry name" value="MUCIN-17"/>
    <property type="match status" value="1"/>
</dbReference>
<sequence>MQLFRVLRLLWMLRAFLGSTDDRHADFVFPQPVSRVHISYNSVCLSHDTMYRSICDNGGTWTQGHCFCPRTFYGSHCELAAREIYLDMVDSEVGMEVSVDQEFSADLKDNSSKVYRDFVNTFRDQIKKIYQNVQGFKEVQILSLRNGSIVVEYLVLLELPFSLQVEEEYEKVKVALKEELQNVSQDGNSCQNDQAICRRAAAEGFEDFYFPFLEENQLRCVTNCTAGVEGAIDCHQGQCVLQRSGPSCRCFSTDTHWFWGPRCEVAISWKALAGGLAGAGALLLLLLVVALSLFVVRSRRRDRQGRGRSRDDRKLFETWDESAKLAFSNFAFQQDRSVKDKNFSVALDTVDTNARVRGQGWINGSPPSLQQHQIQRRGGGKGGRWSPAKPADIHDCTSLLCQYRSPYPDTSHHGVHTHEHHWLSELHRVRISYNSVCLSHDTMYRSPCKNGGTWTQGHCSCPSTFYGPKCEFAVEELNMDKVDAEVGMEVSVNQEFSPDLNDNSSQVYKDFTKAFQDQIKKIYQNVQGFKEVQILSLRNGSIVVEYLVLLELPFSLQLEEEYEKVKVALKEELQNVSQDGNSCQNDQVLCFKPDSIKVNNNTRTELSSEAICRRAAPKDFEDFYFPFLEENQLRCVTNCTAGVEGAIDCHQGQCVVQSSGPSCRCFSTDTHWFLGPRCEVAISWKALVGGLAGAGALLLLLLVVALSVFIMRSRRRDRQGRGRSGDDRKWFETWDANTAGTFSNSGFEDDTNEENFPVALNTVDTNVRTITGLTEGLTLATSTPDSSEPTGTLSSTVTAGNEISASTSRPGESLTTSTGDGHMTTSSSLGSTLYTSSSDGSLPSFSTHSLHSTNGASPSSSSPSETSTHTTTTAKEESTSGFSSPVASTSPGSTGTPVPGYRTTSTLQPLFTRTQTTVRTTHSSTMTPLQCYNNATWNGKECVCAQGYFGYQCKDVREYFFIETPQKINATIDLRVKVTNRNFTDDLNDKSSDAYKNFVQVFKSQMDKVYRGNNFPQYRGVNVIRLLPGSIVVEHEVIMEANYTSGYLELFENLTKIVKAKIMNETTQLHGNSKDCKNLSLLCYDETATIVNPVKVGFDPQEQCTKNSPKEFSQFYYIEELDGKLACVTKCTPGTKSEMDCHHGTCQLQQSGPRCLCLNSDTHWYSGETCESSTSKSMVYGIVGAVGALLVVLVVVLIFLLGRSQRKLHRQEYDMSREWQDADYPGSFENTSVWEGEDLKGDTFGLENIYRNFQPSLGSVDPTTEGNSDV</sequence>
<evidence type="ECO:0000259" key="5">
    <source>
        <dbReference type="PROSITE" id="PS50024"/>
    </source>
</evidence>
<feature type="domain" description="SEA" evidence="5">
    <location>
        <begin position="87"/>
        <end position="203"/>
    </location>
</feature>
<feature type="domain" description="SEA" evidence="5">
    <location>
        <begin position="480"/>
        <end position="603"/>
    </location>
</feature>
<protein>
    <recommendedName>
        <fullName evidence="9">Mucin-3A</fullName>
    </recommendedName>
</protein>
<comment type="caution">
    <text evidence="1">Lacks conserved residue(s) required for the propagation of feature annotation.</text>
</comment>
<evidence type="ECO:0000256" key="1">
    <source>
        <dbReference type="PROSITE-ProRule" id="PRU00076"/>
    </source>
</evidence>
<name>A0AAD4TPL4_OVIAM</name>
<feature type="compositionally biased region" description="Polar residues" evidence="2">
    <location>
        <begin position="779"/>
        <end position="819"/>
    </location>
</feature>
<evidence type="ECO:0000256" key="3">
    <source>
        <dbReference type="SAM" id="Phobius"/>
    </source>
</evidence>
<dbReference type="Proteomes" id="UP001214576">
    <property type="component" value="Unassembled WGS sequence"/>
</dbReference>
<keyword evidence="3" id="KW-0472">Membrane</keyword>
<dbReference type="SMART" id="SM00200">
    <property type="entry name" value="SEA"/>
    <property type="match status" value="3"/>
</dbReference>
<feature type="disulfide bond" evidence="1">
    <location>
        <begin position="68"/>
        <end position="77"/>
    </location>
</feature>
<evidence type="ECO:0000313" key="8">
    <source>
        <dbReference type="Proteomes" id="UP001214576"/>
    </source>
</evidence>
<keyword evidence="3" id="KW-0812">Transmembrane</keyword>
<feature type="transmembrane region" description="Helical" evidence="3">
    <location>
        <begin position="686"/>
        <end position="711"/>
    </location>
</feature>
<evidence type="ECO:0008006" key="9">
    <source>
        <dbReference type="Google" id="ProtNLM"/>
    </source>
</evidence>
<accession>A0AAD4TPL4</accession>
<dbReference type="PROSITE" id="PS50026">
    <property type="entry name" value="EGF_3"/>
    <property type="match status" value="1"/>
</dbReference>
<comment type="caution">
    <text evidence="7">The sequence shown here is derived from an EMBL/GenBank/DDBJ whole genome shotgun (WGS) entry which is preliminary data.</text>
</comment>
<evidence type="ECO:0000256" key="4">
    <source>
        <dbReference type="SAM" id="SignalP"/>
    </source>
</evidence>
<organism evidence="7 8">
    <name type="scientific">Ovis ammon polii</name>
    <dbReference type="NCBI Taxonomy" id="230172"/>
    <lineage>
        <taxon>Eukaryota</taxon>
        <taxon>Metazoa</taxon>
        <taxon>Chordata</taxon>
        <taxon>Craniata</taxon>
        <taxon>Vertebrata</taxon>
        <taxon>Euteleostomi</taxon>
        <taxon>Mammalia</taxon>
        <taxon>Eutheria</taxon>
        <taxon>Laurasiatheria</taxon>
        <taxon>Artiodactyla</taxon>
        <taxon>Ruminantia</taxon>
        <taxon>Pecora</taxon>
        <taxon>Bovidae</taxon>
        <taxon>Caprinae</taxon>
        <taxon>Ovis</taxon>
    </lineage>
</organism>
<dbReference type="InterPro" id="IPR053311">
    <property type="entry name" value="Mucosal_Integrity_Assoc"/>
</dbReference>
<dbReference type="SUPFAM" id="SSF82671">
    <property type="entry name" value="SEA domain"/>
    <property type="match status" value="3"/>
</dbReference>
<dbReference type="GO" id="GO:0071944">
    <property type="term" value="C:cell periphery"/>
    <property type="evidence" value="ECO:0007669"/>
    <property type="project" value="UniProtKB-ARBA"/>
</dbReference>
<dbReference type="PANTHER" id="PTHR37999">
    <property type="entry name" value="MUCIN-17"/>
    <property type="match status" value="1"/>
</dbReference>
<feature type="chain" id="PRO_5042106102" description="Mucin-3A" evidence="4">
    <location>
        <begin position="19"/>
        <end position="1270"/>
    </location>
</feature>
<dbReference type="Gene3D" id="3.30.70.960">
    <property type="entry name" value="SEA domain"/>
    <property type="match status" value="2"/>
</dbReference>
<dbReference type="InterPro" id="IPR000742">
    <property type="entry name" value="EGF"/>
</dbReference>
<gene>
    <name evidence="7" type="ORF">MG293_018446</name>
</gene>
<keyword evidence="1" id="KW-1015">Disulfide bond</keyword>
<keyword evidence="4" id="KW-0732">Signal</keyword>
<dbReference type="PROSITE" id="PS00022">
    <property type="entry name" value="EGF_1"/>
    <property type="match status" value="2"/>
</dbReference>
<dbReference type="Pfam" id="PF01390">
    <property type="entry name" value="SEA"/>
    <property type="match status" value="3"/>
</dbReference>
<feature type="compositionally biased region" description="Low complexity" evidence="2">
    <location>
        <begin position="824"/>
        <end position="842"/>
    </location>
</feature>
<evidence type="ECO:0000256" key="2">
    <source>
        <dbReference type="SAM" id="MobiDB-lite"/>
    </source>
</evidence>
<keyword evidence="1" id="KW-0245">EGF-like domain</keyword>
<dbReference type="InterPro" id="IPR036364">
    <property type="entry name" value="SEA_dom_sf"/>
</dbReference>
<dbReference type="InterPro" id="IPR000082">
    <property type="entry name" value="SEA_dom"/>
</dbReference>
<feature type="region of interest" description="Disordered" evidence="2">
    <location>
        <begin position="778"/>
        <end position="906"/>
    </location>
</feature>
<evidence type="ECO:0000313" key="7">
    <source>
        <dbReference type="EMBL" id="KAI4531932.1"/>
    </source>
</evidence>
<dbReference type="PROSITE" id="PS50024">
    <property type="entry name" value="SEA"/>
    <property type="match status" value="3"/>
</dbReference>
<feature type="region of interest" description="Disordered" evidence="2">
    <location>
        <begin position="361"/>
        <end position="388"/>
    </location>
</feature>
<feature type="signal peptide" evidence="4">
    <location>
        <begin position="1"/>
        <end position="18"/>
    </location>
</feature>
<feature type="transmembrane region" description="Helical" evidence="3">
    <location>
        <begin position="271"/>
        <end position="296"/>
    </location>
</feature>
<feature type="transmembrane region" description="Helical" evidence="3">
    <location>
        <begin position="1178"/>
        <end position="1201"/>
    </location>
</feature>
<dbReference type="AlphaFoldDB" id="A0AAD4TPL4"/>
<feature type="compositionally biased region" description="Polar residues" evidence="2">
    <location>
        <begin position="882"/>
        <end position="906"/>
    </location>
</feature>
<dbReference type="SMART" id="SM00181">
    <property type="entry name" value="EGF"/>
    <property type="match status" value="5"/>
</dbReference>